<keyword evidence="1" id="KW-0472">Membrane</keyword>
<evidence type="ECO:0000313" key="4">
    <source>
        <dbReference type="Proteomes" id="UP000008136"/>
    </source>
</evidence>
<name>F2KQG8_ARCVS</name>
<dbReference type="EMBL" id="CP002588">
    <property type="protein sequence ID" value="AEA47701.1"/>
    <property type="molecule type" value="Genomic_DNA"/>
</dbReference>
<dbReference type="HOGENOM" id="CLU_129907_0_0_2"/>
<dbReference type="InterPro" id="IPR027783">
    <property type="entry name" value="Bacterial_PH-related"/>
</dbReference>
<evidence type="ECO:0000259" key="2">
    <source>
        <dbReference type="Pfam" id="PF10882"/>
    </source>
</evidence>
<sequence length="159" mass="18052">MRYELPVGRSVKVLTLFAVLVPIAVFCWLWISGIERIAVYIALPLIMVFGIAYAFSPKEVLLEDGGVVIKKVVGRVFIPYSSIKDVSYVEELSRRTIRLFGSGGLFGWYGIFRVPDIGVVRIYARRTKGLVLIKADRNYLIAPEDPQIFIEELKSRIRV</sequence>
<dbReference type="STRING" id="693661.Arcve_1702"/>
<organism evidence="3 4">
    <name type="scientific">Archaeoglobus veneficus (strain DSM 11195 / SNP6)</name>
    <dbReference type="NCBI Taxonomy" id="693661"/>
    <lineage>
        <taxon>Archaea</taxon>
        <taxon>Methanobacteriati</taxon>
        <taxon>Methanobacteriota</taxon>
        <taxon>Archaeoglobi</taxon>
        <taxon>Archaeoglobales</taxon>
        <taxon>Archaeoglobaceae</taxon>
        <taxon>Archaeoglobus</taxon>
    </lineage>
</organism>
<dbReference type="Proteomes" id="UP000008136">
    <property type="component" value="Chromosome"/>
</dbReference>
<evidence type="ECO:0000256" key="1">
    <source>
        <dbReference type="SAM" id="Phobius"/>
    </source>
</evidence>
<proteinExistence type="predicted"/>
<keyword evidence="1" id="KW-0812">Transmembrane</keyword>
<evidence type="ECO:0000313" key="3">
    <source>
        <dbReference type="EMBL" id="AEA47701.1"/>
    </source>
</evidence>
<reference evidence="3 4" key="1">
    <citation type="submission" date="2011-03" db="EMBL/GenBank/DDBJ databases">
        <title>The complete genome of Archaeoglobus veneficus SNP6.</title>
        <authorList>
            <consortium name="US DOE Joint Genome Institute (JGI-PGF)"/>
            <person name="Lucas S."/>
            <person name="Copeland A."/>
            <person name="Lapidus A."/>
            <person name="Bruce D."/>
            <person name="Goodwin L."/>
            <person name="Pitluck S."/>
            <person name="Kyrpides N."/>
            <person name="Mavromatis K."/>
            <person name="Pagani I."/>
            <person name="Ivanova N."/>
            <person name="Mikhailova N."/>
            <person name="Lu M."/>
            <person name="Detter J.C."/>
            <person name="Tapia R."/>
            <person name="Han C."/>
            <person name="Land M."/>
            <person name="Hauser L."/>
            <person name="Markowitz V."/>
            <person name="Cheng J.-F."/>
            <person name="Hugenholtz P."/>
            <person name="Woyke T."/>
            <person name="Wu D."/>
            <person name="Spring S."/>
            <person name="Brambilla E."/>
            <person name="Klenk H.-P."/>
            <person name="Eisen J.A."/>
        </authorList>
    </citation>
    <scope>NUCLEOTIDE SEQUENCE [LARGE SCALE GENOMIC DNA]</scope>
    <source>
        <strain>SNP6</strain>
    </source>
</reference>
<gene>
    <name evidence="3" type="ordered locus">Arcve_1702</name>
</gene>
<feature type="transmembrane region" description="Helical" evidence="1">
    <location>
        <begin position="12"/>
        <end position="31"/>
    </location>
</feature>
<keyword evidence="1" id="KW-1133">Transmembrane helix</keyword>
<accession>F2KQG8</accession>
<dbReference type="AlphaFoldDB" id="F2KQG8"/>
<feature type="transmembrane region" description="Helical" evidence="1">
    <location>
        <begin position="37"/>
        <end position="55"/>
    </location>
</feature>
<protein>
    <recommendedName>
        <fullName evidence="2">Bacterial Pleckstrin homology domain-containing protein</fullName>
    </recommendedName>
</protein>
<dbReference type="GeneID" id="10394828"/>
<keyword evidence="4" id="KW-1185">Reference proteome</keyword>
<dbReference type="Pfam" id="PF10882">
    <property type="entry name" value="bPH_5"/>
    <property type="match status" value="1"/>
</dbReference>
<dbReference type="RefSeq" id="WP_013684357.1">
    <property type="nucleotide sequence ID" value="NC_015320.1"/>
</dbReference>
<feature type="domain" description="Bacterial Pleckstrin homology" evidence="2">
    <location>
        <begin position="59"/>
        <end position="156"/>
    </location>
</feature>
<dbReference type="KEGG" id="ave:Arcve_1702"/>